<dbReference type="PANTHER" id="PTHR12286">
    <property type="entry name" value="SACCHAROPINE DEHYDROGENASE-LIKE OXIDOREDUCTASE"/>
    <property type="match status" value="1"/>
</dbReference>
<dbReference type="EMBL" id="JACIJC010000005">
    <property type="protein sequence ID" value="MBB5687104.1"/>
    <property type="molecule type" value="Genomic_DNA"/>
</dbReference>
<proteinExistence type="inferred from homology"/>
<reference evidence="3 4" key="1">
    <citation type="submission" date="2020-08" db="EMBL/GenBank/DDBJ databases">
        <title>Genomic Encyclopedia of Type Strains, Phase IV (KMG-IV): sequencing the most valuable type-strain genomes for metagenomic binning, comparative biology and taxonomic classification.</title>
        <authorList>
            <person name="Goeker M."/>
        </authorList>
    </citation>
    <scope>NUCLEOTIDE SEQUENCE [LARGE SCALE GENOMIC DNA]</scope>
    <source>
        <strain evidence="3 4">DSM 25079</strain>
    </source>
</reference>
<evidence type="ECO:0000259" key="2">
    <source>
        <dbReference type="Pfam" id="PF03435"/>
    </source>
</evidence>
<evidence type="ECO:0000313" key="3">
    <source>
        <dbReference type="EMBL" id="MBB5687104.1"/>
    </source>
</evidence>
<dbReference type="SUPFAM" id="SSF51735">
    <property type="entry name" value="NAD(P)-binding Rossmann-fold domains"/>
    <property type="match status" value="1"/>
</dbReference>
<name>A0A7W9AK07_9SPHN</name>
<dbReference type="FunFam" id="3.40.50.720:FF:000413">
    <property type="entry name" value="Trans-acting enoyl reductase"/>
    <property type="match status" value="1"/>
</dbReference>
<comment type="similarity">
    <text evidence="1">Belongs to the saccharopine dehydrogenase family. Enoyl reductase subfamily.</text>
</comment>
<dbReference type="GO" id="GO:0009247">
    <property type="term" value="P:glycolipid biosynthetic process"/>
    <property type="evidence" value="ECO:0007669"/>
    <property type="project" value="TreeGrafter"/>
</dbReference>
<dbReference type="Pfam" id="PF03435">
    <property type="entry name" value="Sacchrp_dh_NADP"/>
    <property type="match status" value="1"/>
</dbReference>
<dbReference type="InterPro" id="IPR005097">
    <property type="entry name" value="Sacchrp_dh_NADP-bd"/>
</dbReference>
<feature type="domain" description="Saccharopine dehydrogenase NADP binding" evidence="2">
    <location>
        <begin position="10"/>
        <end position="139"/>
    </location>
</feature>
<dbReference type="Proteomes" id="UP000549617">
    <property type="component" value="Unassembled WGS sequence"/>
</dbReference>
<evidence type="ECO:0000256" key="1">
    <source>
        <dbReference type="ARBA" id="ARBA00010591"/>
    </source>
</evidence>
<comment type="caution">
    <text evidence="3">The sequence shown here is derived from an EMBL/GenBank/DDBJ whole genome shotgun (WGS) entry which is preliminary data.</text>
</comment>
<keyword evidence="4" id="KW-1185">Reference proteome</keyword>
<protein>
    <submittedName>
        <fullName evidence="3">Short subunit dehydrogenase-like uncharacterized protein</fullName>
    </submittedName>
</protein>
<dbReference type="InterPro" id="IPR051276">
    <property type="entry name" value="Saccharopine_DH-like_oxidrdct"/>
</dbReference>
<dbReference type="AlphaFoldDB" id="A0A7W9AK07"/>
<dbReference type="GO" id="GO:0005886">
    <property type="term" value="C:plasma membrane"/>
    <property type="evidence" value="ECO:0007669"/>
    <property type="project" value="TreeGrafter"/>
</dbReference>
<accession>A0A7W9AK07</accession>
<evidence type="ECO:0000313" key="4">
    <source>
        <dbReference type="Proteomes" id="UP000549617"/>
    </source>
</evidence>
<dbReference type="InterPro" id="IPR036291">
    <property type="entry name" value="NAD(P)-bd_dom_sf"/>
</dbReference>
<organism evidence="3 4">
    <name type="scientific">Sphingobium boeckii</name>
    <dbReference type="NCBI Taxonomy" id="1082345"/>
    <lineage>
        <taxon>Bacteria</taxon>
        <taxon>Pseudomonadati</taxon>
        <taxon>Pseudomonadota</taxon>
        <taxon>Alphaproteobacteria</taxon>
        <taxon>Sphingomonadales</taxon>
        <taxon>Sphingomonadaceae</taxon>
        <taxon>Sphingobium</taxon>
    </lineage>
</organism>
<dbReference type="Gene3D" id="3.40.50.720">
    <property type="entry name" value="NAD(P)-binding Rossmann-like Domain"/>
    <property type="match status" value="1"/>
</dbReference>
<gene>
    <name evidence="3" type="ORF">FHS49_003132</name>
</gene>
<dbReference type="RefSeq" id="WP_184020258.1">
    <property type="nucleotide sequence ID" value="NZ_JACIJC010000005.1"/>
</dbReference>
<dbReference type="PANTHER" id="PTHR12286:SF5">
    <property type="entry name" value="SACCHAROPINE DEHYDROGENASE-LIKE OXIDOREDUCTASE"/>
    <property type="match status" value="1"/>
</dbReference>
<sequence>MASIPREYDIIVYGASGFTGRLVAEYLATQHAGPDAPKWAMAGRSKDKLAKVRAEIGAPNTIPLIEADAENPASLAHMVAQTRVILTTVGPYQLYGNELVAACAAHGTDYVDLCGEPAWMRTMIDAHQATAQKSGARIVFSCGFDSIPFDLGVYELQKAAREKFGKPAPRVKGRVRKMQGGASGGTVASMKATMAAAAKNFDIVRLLKDPFALTPGFAGPPQPSGLIPEYDRAAGVWAVPFIMAPINTKNVHRSNALLDHAWGEDFVYDEMLFTTLGEAAHAAAEAIAKINPFGGDKMPEPGEGPSKEERESGFYDILFTGEMPGGGVIRLAVTGDRDPGYGSTSKMIAESALCLVRDVPEGPGGIWTPASAMGDALAARLERNAGLTFKVLD</sequence>